<feature type="region of interest" description="Disordered" evidence="5">
    <location>
        <begin position="387"/>
        <end position="516"/>
    </location>
</feature>
<dbReference type="Pfam" id="PF13086">
    <property type="entry name" value="AAA_11"/>
    <property type="match status" value="1"/>
</dbReference>
<organism evidence="8 9">
    <name type="scientific">Hyaloperonospora arabidopsidis (strain Emoy2)</name>
    <name type="common">Downy mildew agent</name>
    <name type="synonym">Peronospora arabidopsidis</name>
    <dbReference type="NCBI Taxonomy" id="559515"/>
    <lineage>
        <taxon>Eukaryota</taxon>
        <taxon>Sar</taxon>
        <taxon>Stramenopiles</taxon>
        <taxon>Oomycota</taxon>
        <taxon>Peronosporomycetes</taxon>
        <taxon>Peronosporales</taxon>
        <taxon>Peronosporaceae</taxon>
        <taxon>Hyaloperonospora</taxon>
    </lineage>
</organism>
<dbReference type="FunFam" id="3.40.50.300:FF:000326">
    <property type="entry name" value="P-loop containing nucleoside triphosphate hydrolase"/>
    <property type="match status" value="1"/>
</dbReference>
<evidence type="ECO:0008006" key="10">
    <source>
        <dbReference type="Google" id="ProtNLM"/>
    </source>
</evidence>
<dbReference type="GO" id="GO:0005524">
    <property type="term" value="F:ATP binding"/>
    <property type="evidence" value="ECO:0007669"/>
    <property type="project" value="UniProtKB-KW"/>
</dbReference>
<evidence type="ECO:0000256" key="3">
    <source>
        <dbReference type="ARBA" id="ARBA00022806"/>
    </source>
</evidence>
<reference evidence="9" key="1">
    <citation type="journal article" date="2010" name="Science">
        <title>Signatures of adaptation to obligate biotrophy in the Hyaloperonospora arabidopsidis genome.</title>
        <authorList>
            <person name="Baxter L."/>
            <person name="Tripathy S."/>
            <person name="Ishaque N."/>
            <person name="Boot N."/>
            <person name="Cabral A."/>
            <person name="Kemen E."/>
            <person name="Thines M."/>
            <person name="Ah-Fong A."/>
            <person name="Anderson R."/>
            <person name="Badejoko W."/>
            <person name="Bittner-Eddy P."/>
            <person name="Boore J.L."/>
            <person name="Chibucos M.C."/>
            <person name="Coates M."/>
            <person name="Dehal P."/>
            <person name="Delehaunty K."/>
            <person name="Dong S."/>
            <person name="Downton P."/>
            <person name="Dumas B."/>
            <person name="Fabro G."/>
            <person name="Fronick C."/>
            <person name="Fuerstenberg S.I."/>
            <person name="Fulton L."/>
            <person name="Gaulin E."/>
            <person name="Govers F."/>
            <person name="Hughes L."/>
            <person name="Humphray S."/>
            <person name="Jiang R.H."/>
            <person name="Judelson H."/>
            <person name="Kamoun S."/>
            <person name="Kyung K."/>
            <person name="Meijer H."/>
            <person name="Minx P."/>
            <person name="Morris P."/>
            <person name="Nelson J."/>
            <person name="Phuntumart V."/>
            <person name="Qutob D."/>
            <person name="Rehmany A."/>
            <person name="Rougon-Cardoso A."/>
            <person name="Ryden P."/>
            <person name="Torto-Alalibo T."/>
            <person name="Studholme D."/>
            <person name="Wang Y."/>
            <person name="Win J."/>
            <person name="Wood J."/>
            <person name="Clifton S.W."/>
            <person name="Rogers J."/>
            <person name="Van den Ackerveken G."/>
            <person name="Jones J.D."/>
            <person name="McDowell J.M."/>
            <person name="Beynon J."/>
            <person name="Tyler B.M."/>
        </authorList>
    </citation>
    <scope>NUCLEOTIDE SEQUENCE [LARGE SCALE GENOMIC DNA]</scope>
    <source>
        <strain evidence="9">Emoy2</strain>
    </source>
</reference>
<sequence length="558" mass="62017">MSEHLTGRTNNVLLCAPSNGAVNELVLRIVTDGLMDSTGNVTKVRAPSVHHEALSDERISIVRLGNAGEDASDVVDSVCLPRIIRREMAIHPKAMELESLHETQRHLRSSIRDFHNKAEDRDGPKKDRKALAKMHQRLTGCSDGPSVMERVQKVCSGVYAHTSFQPFLLYDVNTSREEDMNGSKYNRVEAAFCVGLCHNMFKTCADVRINKWSVGFVSPYKEQVRVLRQEITRSGIPASISIEVNTVDGFQGREKDVIVFSCVRSSRSGGIGFLRDVRRLNVAITRARYCLYVIGNVSTLMRDETWAALIKSARDRKLIIRTEGEDFSRVVERLAGDNCRGLAEHYKSMHVKVALKSIPTVEPAKSIANKPTEVTVSKFGLAATTKHAEASDVNMSEDEVPCGSTNNSKGTETYEASKSDRPSTDSASKEPRLQLSCDQNKSHHEVRQPVDSQKRSVEESLTAESAKKARMSEGAVPSGANMTDRYEIRRCRDRSKPMETDSHQRHENRSDEGVAGQTRIGCADLSRGEVREKRWSGQTTGTVERFVVVMIVGTNPLV</sequence>
<evidence type="ECO:0000256" key="1">
    <source>
        <dbReference type="ARBA" id="ARBA00022741"/>
    </source>
</evidence>
<dbReference type="PANTHER" id="PTHR10887:SF495">
    <property type="entry name" value="HELICASE SENATAXIN ISOFORM X1-RELATED"/>
    <property type="match status" value="1"/>
</dbReference>
<dbReference type="InterPro" id="IPR047187">
    <property type="entry name" value="SF1_C_Upf1"/>
</dbReference>
<protein>
    <recommendedName>
        <fullName evidence="10">DNA2/NAM7 helicase-like C-terminal domain-containing protein</fullName>
    </recommendedName>
</protein>
<proteinExistence type="predicted"/>
<evidence type="ECO:0000256" key="2">
    <source>
        <dbReference type="ARBA" id="ARBA00022801"/>
    </source>
</evidence>
<dbReference type="SUPFAM" id="SSF52540">
    <property type="entry name" value="P-loop containing nucleoside triphosphate hydrolases"/>
    <property type="match status" value="1"/>
</dbReference>
<dbReference type="PANTHER" id="PTHR10887">
    <property type="entry name" value="DNA2/NAM7 HELICASE FAMILY"/>
    <property type="match status" value="1"/>
</dbReference>
<dbReference type="STRING" id="559515.M4BI10"/>
<dbReference type="HOGENOM" id="CLU_488751_0_0_1"/>
<feature type="compositionally biased region" description="Basic and acidic residues" evidence="5">
    <location>
        <begin position="484"/>
        <end position="512"/>
    </location>
</feature>
<reference evidence="8" key="2">
    <citation type="submission" date="2015-06" db="UniProtKB">
        <authorList>
            <consortium name="EnsemblProtists"/>
        </authorList>
    </citation>
    <scope>IDENTIFICATION</scope>
    <source>
        <strain evidence="8">Emoy2</strain>
    </source>
</reference>
<keyword evidence="2" id="KW-0378">Hydrolase</keyword>
<dbReference type="Pfam" id="PF13087">
    <property type="entry name" value="AAA_12"/>
    <property type="match status" value="1"/>
</dbReference>
<keyword evidence="9" id="KW-1185">Reference proteome</keyword>
<dbReference type="InterPro" id="IPR027417">
    <property type="entry name" value="P-loop_NTPase"/>
</dbReference>
<accession>M4BI10</accession>
<keyword evidence="4" id="KW-0067">ATP-binding</keyword>
<dbReference type="AlphaFoldDB" id="M4BI10"/>
<dbReference type="Gene3D" id="3.40.50.300">
    <property type="entry name" value="P-loop containing nucleotide triphosphate hydrolases"/>
    <property type="match status" value="1"/>
</dbReference>
<dbReference type="EnsemblProtists" id="HpaT806036">
    <property type="protein sequence ID" value="HpaP806036"/>
    <property type="gene ID" value="HpaG806036"/>
</dbReference>
<evidence type="ECO:0000256" key="4">
    <source>
        <dbReference type="ARBA" id="ARBA00022840"/>
    </source>
</evidence>
<dbReference type="GO" id="GO:0005694">
    <property type="term" value="C:chromosome"/>
    <property type="evidence" value="ECO:0007669"/>
    <property type="project" value="UniProtKB-ARBA"/>
</dbReference>
<feature type="compositionally biased region" description="Basic and acidic residues" evidence="5">
    <location>
        <begin position="440"/>
        <end position="458"/>
    </location>
</feature>
<feature type="domain" description="DNA2/NAM7 helicase-like C-terminal" evidence="7">
    <location>
        <begin position="146"/>
        <end position="297"/>
    </location>
</feature>
<evidence type="ECO:0000259" key="7">
    <source>
        <dbReference type="Pfam" id="PF13087"/>
    </source>
</evidence>
<dbReference type="InterPro" id="IPR041677">
    <property type="entry name" value="DNA2/NAM7_AAA_11"/>
</dbReference>
<dbReference type="Proteomes" id="UP000011713">
    <property type="component" value="Unassembled WGS sequence"/>
</dbReference>
<evidence type="ECO:0000313" key="9">
    <source>
        <dbReference type="Proteomes" id="UP000011713"/>
    </source>
</evidence>
<keyword evidence="1" id="KW-0547">Nucleotide-binding</keyword>
<feature type="compositionally biased region" description="Polar residues" evidence="5">
    <location>
        <begin position="403"/>
        <end position="414"/>
    </location>
</feature>
<dbReference type="InParanoid" id="M4BI10"/>
<keyword evidence="3" id="KW-0347">Helicase</keyword>
<feature type="domain" description="DNA2/NAM7 helicase helicase" evidence="6">
    <location>
        <begin position="8"/>
        <end position="143"/>
    </location>
</feature>
<dbReference type="VEuPathDB" id="FungiDB:HpaG806036"/>
<dbReference type="InterPro" id="IPR045055">
    <property type="entry name" value="DNA2/NAM7-like"/>
</dbReference>
<dbReference type="EMBL" id="JH598278">
    <property type="status" value="NOT_ANNOTATED_CDS"/>
    <property type="molecule type" value="Genomic_DNA"/>
</dbReference>
<dbReference type="InterPro" id="IPR041679">
    <property type="entry name" value="DNA2/NAM7-like_C"/>
</dbReference>
<feature type="compositionally biased region" description="Basic and acidic residues" evidence="5">
    <location>
        <begin position="415"/>
        <end position="432"/>
    </location>
</feature>
<evidence type="ECO:0000256" key="5">
    <source>
        <dbReference type="SAM" id="MobiDB-lite"/>
    </source>
</evidence>
<dbReference type="GO" id="GO:0016787">
    <property type="term" value="F:hydrolase activity"/>
    <property type="evidence" value="ECO:0007669"/>
    <property type="project" value="UniProtKB-KW"/>
</dbReference>
<dbReference type="CDD" id="cd18808">
    <property type="entry name" value="SF1_C_Upf1"/>
    <property type="match status" value="1"/>
</dbReference>
<evidence type="ECO:0000313" key="8">
    <source>
        <dbReference type="EnsemblProtists" id="HpaP806036"/>
    </source>
</evidence>
<dbReference type="GO" id="GO:0004386">
    <property type="term" value="F:helicase activity"/>
    <property type="evidence" value="ECO:0007669"/>
    <property type="project" value="UniProtKB-KW"/>
</dbReference>
<name>M4BI10_HYAAE</name>
<evidence type="ECO:0000259" key="6">
    <source>
        <dbReference type="Pfam" id="PF13086"/>
    </source>
</evidence>
<dbReference type="eggNOG" id="KOG1801">
    <property type="taxonomic scope" value="Eukaryota"/>
</dbReference>